<reference evidence="2" key="1">
    <citation type="submission" date="2021-02" db="EMBL/GenBank/DDBJ databases">
        <authorList>
            <person name="Nowell W R."/>
        </authorList>
    </citation>
    <scope>NUCLEOTIDE SEQUENCE</scope>
</reference>
<proteinExistence type="predicted"/>
<sequence>MNKSIYKKLFIIAIIASCSVLIYPRLFSIKQIILSQQISLQNSRFPAIAGFYHFSTVGPNWKKIVNEQMAIIHRSGLFNSSSNIYVTGLGKFDDNKTAYDIFSNSKFIYEYDNRTKLYEYPTLMKLEKFCLHNNKSLVWYAHSKGASHVNDTFAGLWRGVLNYFVLDNWQLCYNLLLSTNYTTCGAILALDRVRKAGWNTYYAGNMWWAKCSHVNRLTRLEKFDLKDRHLAELYVTSEPAVGHFNCHFINLNILINFNKQTANCTTNQPMFWARW</sequence>
<evidence type="ECO:0000313" key="3">
    <source>
        <dbReference type="Proteomes" id="UP000663845"/>
    </source>
</evidence>
<feature type="transmembrane region" description="Helical" evidence="1">
    <location>
        <begin position="9"/>
        <end position="27"/>
    </location>
</feature>
<keyword evidence="1" id="KW-0472">Membrane</keyword>
<comment type="caution">
    <text evidence="2">The sequence shown here is derived from an EMBL/GenBank/DDBJ whole genome shotgun (WGS) entry which is preliminary data.</text>
</comment>
<organism evidence="2 3">
    <name type="scientific">Adineta steineri</name>
    <dbReference type="NCBI Taxonomy" id="433720"/>
    <lineage>
        <taxon>Eukaryota</taxon>
        <taxon>Metazoa</taxon>
        <taxon>Spiralia</taxon>
        <taxon>Gnathifera</taxon>
        <taxon>Rotifera</taxon>
        <taxon>Eurotatoria</taxon>
        <taxon>Bdelloidea</taxon>
        <taxon>Adinetida</taxon>
        <taxon>Adinetidae</taxon>
        <taxon>Adineta</taxon>
    </lineage>
</organism>
<evidence type="ECO:0000256" key="1">
    <source>
        <dbReference type="SAM" id="Phobius"/>
    </source>
</evidence>
<accession>A0A813YYX4</accession>
<dbReference type="AlphaFoldDB" id="A0A813YYX4"/>
<keyword evidence="1" id="KW-0812">Transmembrane</keyword>
<protein>
    <submittedName>
        <fullName evidence="2">Uncharacterized protein</fullName>
    </submittedName>
</protein>
<evidence type="ECO:0000313" key="2">
    <source>
        <dbReference type="EMBL" id="CAF0891008.1"/>
    </source>
</evidence>
<name>A0A813YYX4_9BILA</name>
<keyword evidence="1" id="KW-1133">Transmembrane helix</keyword>
<dbReference type="Proteomes" id="UP000663845">
    <property type="component" value="Unassembled WGS sequence"/>
</dbReference>
<gene>
    <name evidence="2" type="ORF">JYZ213_LOCUS10020</name>
</gene>
<dbReference type="EMBL" id="CAJNOG010000072">
    <property type="protein sequence ID" value="CAF0891008.1"/>
    <property type="molecule type" value="Genomic_DNA"/>
</dbReference>